<feature type="transmembrane region" description="Helical" evidence="2">
    <location>
        <begin position="287"/>
        <end position="306"/>
    </location>
</feature>
<dbReference type="SUPFAM" id="SSF103473">
    <property type="entry name" value="MFS general substrate transporter"/>
    <property type="match status" value="1"/>
</dbReference>
<keyword evidence="2" id="KW-0812">Transmembrane</keyword>
<organism evidence="3 4">
    <name type="scientific">Sphingomonas albertensis</name>
    <dbReference type="NCBI Taxonomy" id="2762591"/>
    <lineage>
        <taxon>Bacteria</taxon>
        <taxon>Pseudomonadati</taxon>
        <taxon>Pseudomonadota</taxon>
        <taxon>Alphaproteobacteria</taxon>
        <taxon>Sphingomonadales</taxon>
        <taxon>Sphingomonadaceae</taxon>
        <taxon>Sphingomonas</taxon>
    </lineage>
</organism>
<feature type="transmembrane region" description="Helical" evidence="2">
    <location>
        <begin position="312"/>
        <end position="332"/>
    </location>
</feature>
<feature type="transmembrane region" description="Helical" evidence="2">
    <location>
        <begin position="388"/>
        <end position="413"/>
    </location>
</feature>
<comment type="caution">
    <text evidence="3">The sequence shown here is derived from an EMBL/GenBank/DDBJ whole genome shotgun (WGS) entry which is preliminary data.</text>
</comment>
<proteinExistence type="predicted"/>
<sequence length="440" mass="46503">MTSDSSRSGLISFGSGQLSRSVLWCATDMLIAYHLVERVGFSGRIAGSIMFVTFALSALPDVFVAHWLVRRSFPAEAALRLQSIFGVLAALTGIAMFWPPPAEWHNKIIYVCISSIAFRMSYAIYDVSQNSLISLLPKTPYDVRRFVTSKTLASSVGRLFASVLVGLALTSRTSPLIDAGIMALIALLVIPTCVGLSRVTVVAGPAQGTQAAFRWSTLPFRRLAIPIVAITFQVGFLGLISRLLPLYGHGEAGYAESSALLMAMVCGTIIGPPLAHSIGAHGNGRPILLATMLPAGAMLTGIALVVPHGVFVSVSLAILYGVTLSGITNLIWERAALVATEHATATTIRIDGPVFALLTTAIKLAIAGSNVTFGFVLEGFRAGTAISILTIMFVVVAGGVGTAMTLVPLDVWLPSALRKGKRPRSPETPDLRTASGSQNR</sequence>
<gene>
    <name evidence="3" type="ORF">H8S47_06990</name>
</gene>
<evidence type="ECO:0000313" key="3">
    <source>
        <dbReference type="EMBL" id="MBC3941430.1"/>
    </source>
</evidence>
<feature type="region of interest" description="Disordered" evidence="1">
    <location>
        <begin position="419"/>
        <end position="440"/>
    </location>
</feature>
<keyword evidence="2" id="KW-1133">Transmembrane helix</keyword>
<keyword evidence="4" id="KW-1185">Reference proteome</keyword>
<keyword evidence="2" id="KW-0472">Membrane</keyword>
<feature type="transmembrane region" description="Helical" evidence="2">
    <location>
        <begin position="223"/>
        <end position="245"/>
    </location>
</feature>
<reference evidence="3 4" key="1">
    <citation type="submission" date="2020-08" db="EMBL/GenBank/DDBJ databases">
        <title>Putative novel bacterial strains isolated from necrotic wheat leaf tissues caused by Xanthomonas translucens.</title>
        <authorList>
            <person name="Tambong J.T."/>
        </authorList>
    </citation>
    <scope>NUCLEOTIDE SEQUENCE [LARGE SCALE GENOMIC DNA]</scope>
    <source>
        <strain evidence="4">DOAB 1063</strain>
    </source>
</reference>
<dbReference type="Pfam" id="PF13347">
    <property type="entry name" value="MFS_2"/>
    <property type="match status" value="1"/>
</dbReference>
<feature type="transmembrane region" description="Helical" evidence="2">
    <location>
        <begin position="81"/>
        <end position="98"/>
    </location>
</feature>
<evidence type="ECO:0000256" key="1">
    <source>
        <dbReference type="SAM" id="MobiDB-lite"/>
    </source>
</evidence>
<feature type="transmembrane region" description="Helical" evidence="2">
    <location>
        <begin position="181"/>
        <end position="203"/>
    </location>
</feature>
<dbReference type="EMBL" id="JACONT010000010">
    <property type="protein sequence ID" value="MBC3941430.1"/>
    <property type="molecule type" value="Genomic_DNA"/>
</dbReference>
<dbReference type="InterPro" id="IPR036259">
    <property type="entry name" value="MFS_trans_sf"/>
</dbReference>
<feature type="transmembrane region" description="Helical" evidence="2">
    <location>
        <begin position="45"/>
        <end position="69"/>
    </location>
</feature>
<evidence type="ECO:0000256" key="2">
    <source>
        <dbReference type="SAM" id="Phobius"/>
    </source>
</evidence>
<feature type="transmembrane region" description="Helical" evidence="2">
    <location>
        <begin position="257"/>
        <end position="275"/>
    </location>
</feature>
<name>A0ABR7ALU3_9SPHN</name>
<dbReference type="Proteomes" id="UP000597613">
    <property type="component" value="Unassembled WGS sequence"/>
</dbReference>
<evidence type="ECO:0000313" key="4">
    <source>
        <dbReference type="Proteomes" id="UP000597613"/>
    </source>
</evidence>
<protein>
    <submittedName>
        <fullName evidence="3">MFS transporter</fullName>
    </submittedName>
</protein>
<accession>A0ABR7ALU3</accession>
<dbReference type="RefSeq" id="WP_187503183.1">
    <property type="nucleotide sequence ID" value="NZ_CP162536.1"/>
</dbReference>
<feature type="transmembrane region" description="Helical" evidence="2">
    <location>
        <begin position="353"/>
        <end position="376"/>
    </location>
</feature>